<feature type="region of interest" description="Disordered" evidence="1">
    <location>
        <begin position="199"/>
        <end position="221"/>
    </location>
</feature>
<comment type="caution">
    <text evidence="2">The sequence shown here is derived from an EMBL/GenBank/DDBJ whole genome shotgun (WGS) entry which is preliminary data.</text>
</comment>
<proteinExistence type="predicted"/>
<feature type="region of interest" description="Disordered" evidence="1">
    <location>
        <begin position="46"/>
        <end position="69"/>
    </location>
</feature>
<dbReference type="RefSeq" id="WP_307344698.1">
    <property type="nucleotide sequence ID" value="NZ_JAUSVS010000001.1"/>
</dbReference>
<gene>
    <name evidence="2" type="ORF">QO010_000157</name>
</gene>
<name>A0ABU0IKD1_9CAUL</name>
<feature type="compositionally biased region" description="Polar residues" evidence="1">
    <location>
        <begin position="203"/>
        <end position="221"/>
    </location>
</feature>
<dbReference type="EMBL" id="JAUSVS010000001">
    <property type="protein sequence ID" value="MDQ0462409.1"/>
    <property type="molecule type" value="Genomic_DNA"/>
</dbReference>
<accession>A0ABU0IKD1</accession>
<evidence type="ECO:0000313" key="3">
    <source>
        <dbReference type="Proteomes" id="UP001228905"/>
    </source>
</evidence>
<evidence type="ECO:0000256" key="1">
    <source>
        <dbReference type="SAM" id="MobiDB-lite"/>
    </source>
</evidence>
<evidence type="ECO:0008006" key="4">
    <source>
        <dbReference type="Google" id="ProtNLM"/>
    </source>
</evidence>
<keyword evidence="3" id="KW-1185">Reference proteome</keyword>
<evidence type="ECO:0000313" key="2">
    <source>
        <dbReference type="EMBL" id="MDQ0462409.1"/>
    </source>
</evidence>
<sequence length="221" mass="23185">MRELTLAEFDLIAGGDTTTVSGVTIIASSGMGWGWGWGSWGIGGGYGDGGGVDTSPREPPPPPQPTESQIDSQACAAAASIRAQAHYSTQEYGYFIITDADGTTRLSPIFTSGLGGKIDFGGDGALSLEELGISDWSQVKGFVHNHPYETDSPYIPGDINLINRRPSDADWDLMSQIVGAGGGGNSDFRLYIIGPDGVARQYNPDSPHNQTSNDTSGGNCH</sequence>
<dbReference type="Proteomes" id="UP001228905">
    <property type="component" value="Unassembled WGS sequence"/>
</dbReference>
<reference evidence="2 3" key="1">
    <citation type="submission" date="2023-07" db="EMBL/GenBank/DDBJ databases">
        <title>Genomic Encyclopedia of Type Strains, Phase IV (KMG-IV): sequencing the most valuable type-strain genomes for metagenomic binning, comparative biology and taxonomic classification.</title>
        <authorList>
            <person name="Goeker M."/>
        </authorList>
    </citation>
    <scope>NUCLEOTIDE SEQUENCE [LARGE SCALE GENOMIC DNA]</scope>
    <source>
        <strain evidence="2 3">DSM 18695</strain>
    </source>
</reference>
<organism evidence="2 3">
    <name type="scientific">Caulobacter ginsengisoli</name>
    <dbReference type="NCBI Taxonomy" id="400775"/>
    <lineage>
        <taxon>Bacteria</taxon>
        <taxon>Pseudomonadati</taxon>
        <taxon>Pseudomonadota</taxon>
        <taxon>Alphaproteobacteria</taxon>
        <taxon>Caulobacterales</taxon>
        <taxon>Caulobacteraceae</taxon>
        <taxon>Caulobacter</taxon>
    </lineage>
</organism>
<protein>
    <recommendedName>
        <fullName evidence="4">JAB domain-containing protein</fullName>
    </recommendedName>
</protein>